<keyword evidence="4" id="KW-0671">Queuosine biosynthesis</keyword>
<dbReference type="GO" id="GO:0016491">
    <property type="term" value="F:oxidoreductase activity"/>
    <property type="evidence" value="ECO:0007669"/>
    <property type="project" value="UniProtKB-KW"/>
</dbReference>
<dbReference type="GO" id="GO:0046872">
    <property type="term" value="F:metal ion binding"/>
    <property type="evidence" value="ECO:0007669"/>
    <property type="project" value="UniProtKB-KW"/>
</dbReference>
<evidence type="ECO:0000256" key="9">
    <source>
        <dbReference type="ARBA" id="ARBA00023284"/>
    </source>
</evidence>
<evidence type="ECO:0000256" key="8">
    <source>
        <dbReference type="ARBA" id="ARBA00023157"/>
    </source>
</evidence>
<keyword evidence="5" id="KW-0560">Oxidoreductase</keyword>
<evidence type="ECO:0000256" key="3">
    <source>
        <dbReference type="ARBA" id="ARBA00022723"/>
    </source>
</evidence>
<dbReference type="PANTHER" id="PTHR36701:SF1">
    <property type="entry name" value="EPOXYQUEUOSINE REDUCTASE QUEH"/>
    <property type="match status" value="1"/>
</dbReference>
<evidence type="ECO:0000256" key="7">
    <source>
        <dbReference type="ARBA" id="ARBA00023014"/>
    </source>
</evidence>
<gene>
    <name evidence="10" type="ORF">PCAR00345_LOCUS24480</name>
</gene>
<dbReference type="GO" id="GO:0051539">
    <property type="term" value="F:4 iron, 4 sulfur cluster binding"/>
    <property type="evidence" value="ECO:0007669"/>
    <property type="project" value="UniProtKB-KW"/>
</dbReference>
<keyword evidence="9" id="KW-0676">Redox-active center</keyword>
<dbReference type="InterPro" id="IPR003828">
    <property type="entry name" value="QueH"/>
</dbReference>
<keyword evidence="7" id="KW-0411">Iron-sulfur</keyword>
<dbReference type="AlphaFoldDB" id="A0A7S4BNQ7"/>
<accession>A0A7S4BNQ7</accession>
<keyword evidence="2" id="KW-0819">tRNA processing</keyword>
<keyword evidence="6" id="KW-0408">Iron</keyword>
<dbReference type="PANTHER" id="PTHR36701">
    <property type="entry name" value="EPOXYQUEUOSINE REDUCTASE QUEH"/>
    <property type="match status" value="1"/>
</dbReference>
<dbReference type="SUPFAM" id="SSF52402">
    <property type="entry name" value="Adenine nucleotide alpha hydrolases-like"/>
    <property type="match status" value="1"/>
</dbReference>
<keyword evidence="1" id="KW-0004">4Fe-4S</keyword>
<dbReference type="GO" id="GO:0008616">
    <property type="term" value="P:tRNA queuosine(34) biosynthetic process"/>
    <property type="evidence" value="ECO:0007669"/>
    <property type="project" value="UniProtKB-KW"/>
</dbReference>
<dbReference type="HAMAP" id="MF_02089">
    <property type="entry name" value="QueH"/>
    <property type="match status" value="1"/>
</dbReference>
<keyword evidence="3" id="KW-0479">Metal-binding</keyword>
<dbReference type="Pfam" id="PF02677">
    <property type="entry name" value="QueH"/>
    <property type="match status" value="1"/>
</dbReference>
<dbReference type="EMBL" id="HBIZ01038379">
    <property type="protein sequence ID" value="CAE0771868.1"/>
    <property type="molecule type" value="Transcribed_RNA"/>
</dbReference>
<keyword evidence="8" id="KW-1015">Disulfide bond</keyword>
<evidence type="ECO:0000256" key="6">
    <source>
        <dbReference type="ARBA" id="ARBA00023004"/>
    </source>
</evidence>
<proteinExistence type="inferred from homology"/>
<evidence type="ECO:0008006" key="11">
    <source>
        <dbReference type="Google" id="ProtNLM"/>
    </source>
</evidence>
<evidence type="ECO:0000256" key="4">
    <source>
        <dbReference type="ARBA" id="ARBA00022785"/>
    </source>
</evidence>
<sequence length="331" mass="37681">MPSLSSSSMLLHRSQRLARAWPQSSAPSARFPTTCRAFCSSKPLASSPPSSEPATPLASATPPLKPSAPMKVLLHSCCAPCSGAMVEKMASDGHKVTIFFYNPNIQPRKEYEIRKQENIRYAERLGIPIVDADYDVENWMARTKGMEFDPERGRRCSVCFDMRMEVTAQYAHDHNFDCFTTTNATSRWKDTQQVNKSGLQAAAKFGFRPYYWVYDWQTDEMTARKYRINAEQRFYKQEYCGCTYSLRDSNLWRKQQGIAPVKIGGEEAGLGTRYYEDAEADAAEESQEVVDSFFSSAEQHFHNASVYNGRMRQDVPAGETQEELLRAKNNW</sequence>
<reference evidence="10" key="1">
    <citation type="submission" date="2021-01" db="EMBL/GenBank/DDBJ databases">
        <authorList>
            <person name="Corre E."/>
            <person name="Pelletier E."/>
            <person name="Niang G."/>
            <person name="Scheremetjew M."/>
            <person name="Finn R."/>
            <person name="Kale V."/>
            <person name="Holt S."/>
            <person name="Cochrane G."/>
            <person name="Meng A."/>
            <person name="Brown T."/>
            <person name="Cohen L."/>
        </authorList>
    </citation>
    <scope>NUCLEOTIDE SEQUENCE</scope>
    <source>
        <strain evidence="10">CCMP645</strain>
    </source>
</reference>
<evidence type="ECO:0000256" key="1">
    <source>
        <dbReference type="ARBA" id="ARBA00022485"/>
    </source>
</evidence>
<evidence type="ECO:0000256" key="2">
    <source>
        <dbReference type="ARBA" id="ARBA00022694"/>
    </source>
</evidence>
<protein>
    <recommendedName>
        <fullName evidence="11">Epoxyqueuosine reductase QueH</fullName>
    </recommendedName>
</protein>
<evidence type="ECO:0000313" key="10">
    <source>
        <dbReference type="EMBL" id="CAE0771868.1"/>
    </source>
</evidence>
<evidence type="ECO:0000256" key="5">
    <source>
        <dbReference type="ARBA" id="ARBA00023002"/>
    </source>
</evidence>
<organism evidence="10">
    <name type="scientific">Chrysotila carterae</name>
    <name type="common">Marine alga</name>
    <name type="synonym">Syracosphaera carterae</name>
    <dbReference type="NCBI Taxonomy" id="13221"/>
    <lineage>
        <taxon>Eukaryota</taxon>
        <taxon>Haptista</taxon>
        <taxon>Haptophyta</taxon>
        <taxon>Prymnesiophyceae</taxon>
        <taxon>Isochrysidales</taxon>
        <taxon>Isochrysidaceae</taxon>
        <taxon>Chrysotila</taxon>
    </lineage>
</organism>
<name>A0A7S4BNQ7_CHRCT</name>